<dbReference type="SUPFAM" id="SSF54991">
    <property type="entry name" value="Anticodon-binding domain of PheRS"/>
    <property type="match status" value="1"/>
</dbReference>
<dbReference type="PROSITE" id="PS51447">
    <property type="entry name" value="FDX_ACB"/>
    <property type="match status" value="1"/>
</dbReference>
<dbReference type="Proteomes" id="UP000265020">
    <property type="component" value="Unassembled WGS sequence"/>
</dbReference>
<sequence>MTPSRSVLLVGEGNFSFSSSVCKLDSESGSSITATCLQHQEEALRHEGAATNIQTIQDSGGTVLFEVDCTRLGECASLKGRVFDRVVFNFPHCGRKSGVKKNRELLKSFFLSCVEILSEDGEVHVSLCNGQGGTPVDQPKREWHNSWQVSAMAAEAHLILSCVTPFESDHLPSYKCTGYRSQDKGFHVEKALLHVFTRSIPYTPAQIVQMEEIIEGEKVHYNIPAELSDYVSRRFLCSDSIHPVKLVQDFLLQGFAKRWPLCLHDEPFPFLLPAKRLQTRCHGIDNLQCYWIHLLQKELPSHGQDKDAVCPDSKASLTPTKADRARSKDTEILQLINCLDVNREAEGGLYMLRPSLLPQLEDLLINKKDNIDEVQPPKQAEESSEVKGKKEEGTCKGCNGSSSLFAISGVVFRSVPISPWALPAFHELLLTGVFPLKNKPMKLILHELETLLSPYGVTMVTVEEGLHLLAQPMGTIGRVFTSSEADGSSNVTISASLNLDLLACLLFSLPDWRLLWSHDSRFLKQFSLRPQPGTSFQPFSLYPGSFSFDISFWTGPAWEERRFYAIVREASHGTVEQVKLIDTFSHPDLSQTSYCYRLVYHSHTHALSHTQALKFHKQLELLLSSRLQVIIR</sequence>
<dbReference type="Gene3D" id="3.30.930.10">
    <property type="entry name" value="Bira Bifunctional Protein, Domain 2"/>
    <property type="match status" value="1"/>
</dbReference>
<dbReference type="GeneID" id="107089832"/>
<dbReference type="Pfam" id="PF03147">
    <property type="entry name" value="FDX-ACB"/>
    <property type="match status" value="1"/>
</dbReference>
<dbReference type="Gene3D" id="3.30.70.380">
    <property type="entry name" value="Ferrodoxin-fold anticodon-binding domain"/>
    <property type="match status" value="1"/>
</dbReference>
<dbReference type="CTD" id="91893"/>
<dbReference type="STRING" id="28743.ENSCVAP00000010830"/>
<dbReference type="InterPro" id="IPR036690">
    <property type="entry name" value="Fdx_antiC-bd_sf"/>
</dbReference>
<dbReference type="SMART" id="SM00896">
    <property type="entry name" value="FDX-ACB"/>
    <property type="match status" value="1"/>
</dbReference>
<name>A0A3Q2FUL4_CYPVA</name>
<evidence type="ECO:0000313" key="4">
    <source>
        <dbReference type="Proteomes" id="UP000265020"/>
    </source>
</evidence>
<organism evidence="3 4">
    <name type="scientific">Cyprinodon variegatus</name>
    <name type="common">Sheepshead minnow</name>
    <dbReference type="NCBI Taxonomy" id="28743"/>
    <lineage>
        <taxon>Eukaryota</taxon>
        <taxon>Metazoa</taxon>
        <taxon>Chordata</taxon>
        <taxon>Craniata</taxon>
        <taxon>Vertebrata</taxon>
        <taxon>Euteleostomi</taxon>
        <taxon>Actinopterygii</taxon>
        <taxon>Neopterygii</taxon>
        <taxon>Teleostei</taxon>
        <taxon>Neoteleostei</taxon>
        <taxon>Acanthomorphata</taxon>
        <taxon>Ovalentaria</taxon>
        <taxon>Atherinomorphae</taxon>
        <taxon>Cyprinodontiformes</taxon>
        <taxon>Cyprinodontidae</taxon>
        <taxon>Cyprinodon</taxon>
    </lineage>
</organism>
<evidence type="ECO:0000313" key="3">
    <source>
        <dbReference type="Ensembl" id="ENSCVAP00000010830.1"/>
    </source>
</evidence>
<reference evidence="3" key="2">
    <citation type="submission" date="2025-09" db="UniProtKB">
        <authorList>
            <consortium name="Ensembl"/>
        </authorList>
    </citation>
    <scope>IDENTIFICATION</scope>
</reference>
<dbReference type="GO" id="GO:0070475">
    <property type="term" value="P:rRNA base methylation"/>
    <property type="evidence" value="ECO:0007669"/>
    <property type="project" value="InterPro"/>
</dbReference>
<feature type="compositionally biased region" description="Basic and acidic residues" evidence="1">
    <location>
        <begin position="379"/>
        <end position="393"/>
    </location>
</feature>
<reference evidence="3" key="1">
    <citation type="submission" date="2025-08" db="UniProtKB">
        <authorList>
            <consortium name="Ensembl"/>
        </authorList>
    </citation>
    <scope>IDENTIFICATION</scope>
</reference>
<dbReference type="AlphaFoldDB" id="A0A3Q2FUL4"/>
<dbReference type="OrthoDB" id="273345at2759"/>
<feature type="region of interest" description="Disordered" evidence="1">
    <location>
        <begin position="371"/>
        <end position="393"/>
    </location>
</feature>
<feature type="region of interest" description="Disordered" evidence="1">
    <location>
        <begin position="304"/>
        <end position="323"/>
    </location>
</feature>
<keyword evidence="4" id="KW-1185">Reference proteome</keyword>
<feature type="domain" description="FDX-ACB" evidence="2">
    <location>
        <begin position="541"/>
        <end position="632"/>
    </location>
</feature>
<dbReference type="RefSeq" id="XP_015238321.1">
    <property type="nucleotide sequence ID" value="XM_015382835.1"/>
</dbReference>
<dbReference type="GO" id="GO:0070042">
    <property type="term" value="F:rRNA (uridine-N3-)-methyltransferase activity"/>
    <property type="evidence" value="ECO:0007669"/>
    <property type="project" value="InterPro"/>
</dbReference>
<dbReference type="FunFam" id="3.40.50.150:FF:000361">
    <property type="entry name" value="Ferredoxin-fold anticodon-binding domain-containing protein 1 homolog"/>
    <property type="match status" value="1"/>
</dbReference>
<dbReference type="InterPro" id="IPR045864">
    <property type="entry name" value="aa-tRNA-synth_II/BPL/LPL"/>
</dbReference>
<evidence type="ECO:0000259" key="2">
    <source>
        <dbReference type="PROSITE" id="PS51447"/>
    </source>
</evidence>
<dbReference type="KEGG" id="cvg:107089832"/>
<dbReference type="PANTHER" id="PTHR11538:SF26">
    <property type="entry name" value="FERREDOXIN-FOLD ANTICODON-BINDING DOMAIN-CONTAINING PROTEIN 1"/>
    <property type="match status" value="1"/>
</dbReference>
<evidence type="ECO:0000256" key="1">
    <source>
        <dbReference type="SAM" id="MobiDB-lite"/>
    </source>
</evidence>
<dbReference type="PANTHER" id="PTHR11538">
    <property type="entry name" value="PHENYLALANYL-TRNA SYNTHETASE"/>
    <property type="match status" value="1"/>
</dbReference>
<protein>
    <submittedName>
        <fullName evidence="3">Ferredoxin-fold anticodon binding domain containing 1</fullName>
    </submittedName>
</protein>
<dbReference type="Ensembl" id="ENSCVAT00000017640.1">
    <property type="protein sequence ID" value="ENSCVAP00000010830.1"/>
    <property type="gene ID" value="ENSCVAG00000013005.1"/>
</dbReference>
<proteinExistence type="predicted"/>
<dbReference type="OMA" id="IRFGVDC"/>
<dbReference type="Pfam" id="PF10354">
    <property type="entry name" value="BMT5-like"/>
    <property type="match status" value="1"/>
</dbReference>
<accession>A0A3Q2FUL4</accession>
<dbReference type="InterPro" id="IPR019446">
    <property type="entry name" value="BMT5-like"/>
</dbReference>
<dbReference type="InterPro" id="IPR005121">
    <property type="entry name" value="Fdx_antiC-bd"/>
</dbReference>
<dbReference type="GO" id="GO:0005737">
    <property type="term" value="C:cytoplasm"/>
    <property type="evidence" value="ECO:0007669"/>
    <property type="project" value="TreeGrafter"/>
</dbReference>
<dbReference type="GeneTree" id="ENSGT00940000160701"/>